<dbReference type="PANTHER" id="PTHR30435">
    <property type="entry name" value="FLAGELLAR PROTEIN"/>
    <property type="match status" value="1"/>
</dbReference>
<dbReference type="InterPro" id="IPR020013">
    <property type="entry name" value="Flagellar_FlgE/F/G"/>
</dbReference>
<evidence type="ECO:0000313" key="10">
    <source>
        <dbReference type="Proteomes" id="UP001300871"/>
    </source>
</evidence>
<reference evidence="9" key="1">
    <citation type="submission" date="2023-01" db="EMBL/GenBank/DDBJ databases">
        <title>Human gut microbiome strain richness.</title>
        <authorList>
            <person name="Chen-Liaw A."/>
        </authorList>
    </citation>
    <scope>NUCLEOTIDE SEQUENCE</scope>
    <source>
        <strain evidence="9">B1_m1001713B170214d0_201011</strain>
    </source>
</reference>
<comment type="function">
    <text evidence="4">A flexible structure which links the flagellar filament to the drive apparatus in the basal body.</text>
</comment>
<dbReference type="GO" id="GO:0071978">
    <property type="term" value="P:bacterial-type flagellum-dependent swarming motility"/>
    <property type="evidence" value="ECO:0007669"/>
    <property type="project" value="TreeGrafter"/>
</dbReference>
<dbReference type="SUPFAM" id="SSF117143">
    <property type="entry name" value="Flagellar hook protein flgE"/>
    <property type="match status" value="1"/>
</dbReference>
<evidence type="ECO:0000256" key="2">
    <source>
        <dbReference type="ARBA" id="ARBA00009677"/>
    </source>
</evidence>
<evidence type="ECO:0000259" key="6">
    <source>
        <dbReference type="Pfam" id="PF00460"/>
    </source>
</evidence>
<dbReference type="Proteomes" id="UP001300871">
    <property type="component" value="Unassembled WGS sequence"/>
</dbReference>
<keyword evidence="9" id="KW-0282">Flagellum</keyword>
<keyword evidence="3 4" id="KW-0975">Bacterial flagellum</keyword>
<comment type="subcellular location">
    <subcellularLocation>
        <location evidence="1 4">Bacterial flagellum basal body</location>
    </subcellularLocation>
</comment>
<evidence type="ECO:0000259" key="7">
    <source>
        <dbReference type="Pfam" id="PF06429"/>
    </source>
</evidence>
<proteinExistence type="inferred from homology"/>
<dbReference type="GO" id="GO:0009425">
    <property type="term" value="C:bacterial-type flagellum basal body"/>
    <property type="evidence" value="ECO:0007669"/>
    <property type="project" value="UniProtKB-SubCell"/>
</dbReference>
<keyword evidence="9" id="KW-0966">Cell projection</keyword>
<dbReference type="InterPro" id="IPR037925">
    <property type="entry name" value="FlgE/F/G-like"/>
</dbReference>
<evidence type="ECO:0000256" key="1">
    <source>
        <dbReference type="ARBA" id="ARBA00004117"/>
    </source>
</evidence>
<organism evidence="9 10">
    <name type="scientific">Clostridium symbiosum</name>
    <name type="common">Bacteroides symbiosus</name>
    <dbReference type="NCBI Taxonomy" id="1512"/>
    <lineage>
        <taxon>Bacteria</taxon>
        <taxon>Bacillati</taxon>
        <taxon>Bacillota</taxon>
        <taxon>Clostridia</taxon>
        <taxon>Lachnospirales</taxon>
        <taxon>Lachnospiraceae</taxon>
        <taxon>Otoolea</taxon>
    </lineage>
</organism>
<dbReference type="InterPro" id="IPR053967">
    <property type="entry name" value="LlgE_F_G-like_D1"/>
</dbReference>
<dbReference type="GO" id="GO:0005829">
    <property type="term" value="C:cytosol"/>
    <property type="evidence" value="ECO:0007669"/>
    <property type="project" value="TreeGrafter"/>
</dbReference>
<dbReference type="Pfam" id="PF06429">
    <property type="entry name" value="Flg_bbr_C"/>
    <property type="match status" value="1"/>
</dbReference>
<dbReference type="InterPro" id="IPR010930">
    <property type="entry name" value="Flg_bb/hook_C_dom"/>
</dbReference>
<dbReference type="Pfam" id="PF22692">
    <property type="entry name" value="LlgE_F_G_D1"/>
    <property type="match status" value="1"/>
</dbReference>
<dbReference type="InterPro" id="IPR001444">
    <property type="entry name" value="Flag_bb_rod_N"/>
</dbReference>
<dbReference type="AlphaFoldDB" id="A0AAW6AN25"/>
<comment type="caution">
    <text evidence="9">The sequence shown here is derived from an EMBL/GenBank/DDBJ whole genome shotgun (WGS) entry which is preliminary data.</text>
</comment>
<accession>A0AAW6AN25</accession>
<name>A0AAW6AN25_CLOSY</name>
<dbReference type="RefSeq" id="WP_100932230.1">
    <property type="nucleotide sequence ID" value="NZ_JANKAG010000005.1"/>
</dbReference>
<feature type="region of interest" description="Disordered" evidence="5">
    <location>
        <begin position="393"/>
        <end position="414"/>
    </location>
</feature>
<feature type="domain" description="Flagellar basal body rod protein N-terminal" evidence="6">
    <location>
        <begin position="5"/>
        <end position="35"/>
    </location>
</feature>
<dbReference type="NCBIfam" id="TIGR03506">
    <property type="entry name" value="FlgEFG_subfam"/>
    <property type="match status" value="1"/>
</dbReference>
<gene>
    <name evidence="9" type="ORF">PM006_00200</name>
</gene>
<evidence type="ECO:0000256" key="4">
    <source>
        <dbReference type="RuleBase" id="RU362116"/>
    </source>
</evidence>
<dbReference type="GO" id="GO:0009424">
    <property type="term" value="C:bacterial-type flagellum hook"/>
    <property type="evidence" value="ECO:0007669"/>
    <property type="project" value="TreeGrafter"/>
</dbReference>
<evidence type="ECO:0000313" key="9">
    <source>
        <dbReference type="EMBL" id="MDB1998630.1"/>
    </source>
</evidence>
<feature type="domain" description="Flagellar basal-body/hook protein C-terminal" evidence="7">
    <location>
        <begin position="518"/>
        <end position="562"/>
    </location>
</feature>
<protein>
    <recommendedName>
        <fullName evidence="4">Flagellar hook protein FlgE</fullName>
    </recommendedName>
</protein>
<evidence type="ECO:0000256" key="5">
    <source>
        <dbReference type="SAM" id="MobiDB-lite"/>
    </source>
</evidence>
<sequence>MLRSLYSAVSGMRAHQSKLDVIGNNIANVNTYGFKSGRGRFQDVFYQTLQSATGGGNDTGGKNASQVGYGVQLGGIDLNMGRSALQSTDRGLDLAITGEGFFQVQDAFGNTFYTRAGVLYVDPSSNNLVDSNGYTVLGVSGNPMGKAAASEKIHLSVPSLSAAKAEAKETINEIDYFINSENAVNSANVTFHFQLDDTLPDGSDVKVNAGELTSNSITVRVNPKAHFTSLQQFSDKMNTAITEANDGQAHPAGNFTISSQPEMGEFANPLTGEEIVKANFGINPGTLTMDGNEIFGGMKPKTVSTSPIFTAKGDVTYSATFHEASGNDLAYWEIKASIGDGTNNREFEGRIYSNSDTPKSVLLKETEDSLKNHPKETEGQSIELSHKGFSSITKEFKDNNSGNDPADGESLASKTGTATASYQAKNLGLGDKTFTLKDGTEGGAQALSDCPIAILSDGIVQITHPQLGILQIGRVDLVTFDNPYGLEQIGNSYFTASSNSGEAKACQPGNGGSGSLRSSALEMSNVDISTEFSDMIVTQRGFQANSRIITVSDQVLEELVNLKR</sequence>
<dbReference type="Pfam" id="PF00460">
    <property type="entry name" value="Flg_bb_rod"/>
    <property type="match status" value="1"/>
</dbReference>
<evidence type="ECO:0000259" key="8">
    <source>
        <dbReference type="Pfam" id="PF22692"/>
    </source>
</evidence>
<dbReference type="EMBL" id="JAQLGM010000001">
    <property type="protein sequence ID" value="MDB1998630.1"/>
    <property type="molecule type" value="Genomic_DNA"/>
</dbReference>
<keyword evidence="9" id="KW-0969">Cilium</keyword>
<comment type="similarity">
    <text evidence="2 4">Belongs to the flagella basal body rod proteins family.</text>
</comment>
<dbReference type="PANTHER" id="PTHR30435:SF1">
    <property type="entry name" value="FLAGELLAR HOOK PROTEIN FLGE"/>
    <property type="match status" value="1"/>
</dbReference>
<evidence type="ECO:0000256" key="3">
    <source>
        <dbReference type="ARBA" id="ARBA00023143"/>
    </source>
</evidence>
<feature type="domain" description="Flagellar hook protein FlgE/F/G-like D1" evidence="8">
    <location>
        <begin position="95"/>
        <end position="152"/>
    </location>
</feature>
<feature type="compositionally biased region" description="Polar residues" evidence="5">
    <location>
        <begin position="393"/>
        <end position="403"/>
    </location>
</feature>